<evidence type="ECO:0000313" key="6">
    <source>
        <dbReference type="EMBL" id="PWA58880.1"/>
    </source>
</evidence>
<feature type="domain" description="Subtilisin-like protease fibronectin type-III" evidence="5">
    <location>
        <begin position="334"/>
        <end position="429"/>
    </location>
</feature>
<protein>
    <submittedName>
        <fullName evidence="6">Peptidase S8/S53 domain-containing protein</fullName>
    </submittedName>
</protein>
<dbReference type="PANTHER" id="PTHR10795">
    <property type="entry name" value="PROPROTEIN CONVERTASE SUBTILISIN/KEXIN"/>
    <property type="match status" value="1"/>
</dbReference>
<sequence>MSYNASNYSAGPSTPLSYSVGPSTLTIEKGIVVVCAAGNSGPDAATMYNAAPWIMTVGAGTIDRNFVATLELGNGLKFKGTSYFPSSVSITDTDIYYEFSDPRKSGCSVLDPIEVNGKVILCDDSINSDAKEKMNVVTIAGAYGAIILSTECLTSDPFDYSIPAICLHTRFAKEIKEYSKEVNASVTTMRFVFTETGTRPAPQVASLSSRGPDPVTPNNVLKPDILAPAGVAALVKAVHHDWSPAAIRSAIMTTATIVDNTGTTIQDQANGLAATPLDYGAGHVNPNRAMDPGLIFDLGSQDYIDFLCDQGYTDKQMTTVIRKSRWVCNENKTDLNYPSFIVSFTNKSTFPFEKHFTRTVTNVGEPTSSYRAIVEVPDGMIVRVEPNTMQFTSKYQKQKFVLSLQADGNAAPKVKYGYLKWVDGHNHIITTNGVVPKSFNPEDAFVHPRTFKNRTSYFKMIQSQVLPASQGLPSVKNRNLRFRRVLRLAEKLPRKCTEEIKPEDAANIERIKDGVRARLFGTSSCSN</sequence>
<keyword evidence="7" id="KW-1185">Reference proteome</keyword>
<dbReference type="InterPro" id="IPR036852">
    <property type="entry name" value="Peptidase_S8/S53_dom_sf"/>
</dbReference>
<organism evidence="6 7">
    <name type="scientific">Artemisia annua</name>
    <name type="common">Sweet wormwood</name>
    <dbReference type="NCBI Taxonomy" id="35608"/>
    <lineage>
        <taxon>Eukaryota</taxon>
        <taxon>Viridiplantae</taxon>
        <taxon>Streptophyta</taxon>
        <taxon>Embryophyta</taxon>
        <taxon>Tracheophyta</taxon>
        <taxon>Spermatophyta</taxon>
        <taxon>Magnoliopsida</taxon>
        <taxon>eudicotyledons</taxon>
        <taxon>Gunneridae</taxon>
        <taxon>Pentapetalae</taxon>
        <taxon>asterids</taxon>
        <taxon>campanulids</taxon>
        <taxon>Asterales</taxon>
        <taxon>Asteraceae</taxon>
        <taxon>Asteroideae</taxon>
        <taxon>Anthemideae</taxon>
        <taxon>Artemisiinae</taxon>
        <taxon>Artemisia</taxon>
    </lineage>
</organism>
<dbReference type="InterPro" id="IPR000209">
    <property type="entry name" value="Peptidase_S8/S53_dom"/>
</dbReference>
<dbReference type="InterPro" id="IPR041469">
    <property type="entry name" value="Subtilisin-like_FN3"/>
</dbReference>
<dbReference type="PROSITE" id="PS51892">
    <property type="entry name" value="SUBTILASE"/>
    <property type="match status" value="1"/>
</dbReference>
<dbReference type="STRING" id="35608.A0A2U1MC96"/>
<evidence type="ECO:0000256" key="3">
    <source>
        <dbReference type="PROSITE-ProRule" id="PRU01240"/>
    </source>
</evidence>
<comment type="similarity">
    <text evidence="1 3">Belongs to the peptidase S8 family.</text>
</comment>
<accession>A0A2U1MC96</accession>
<dbReference type="SUPFAM" id="SSF52743">
    <property type="entry name" value="Subtilisin-like"/>
    <property type="match status" value="1"/>
</dbReference>
<comment type="caution">
    <text evidence="3">Lacks conserved residue(s) required for the propagation of feature annotation.</text>
</comment>
<dbReference type="GO" id="GO:0004252">
    <property type="term" value="F:serine-type endopeptidase activity"/>
    <property type="evidence" value="ECO:0007669"/>
    <property type="project" value="InterPro"/>
</dbReference>
<dbReference type="Pfam" id="PF17766">
    <property type="entry name" value="fn3_6"/>
    <property type="match status" value="1"/>
</dbReference>
<dbReference type="Proteomes" id="UP000245207">
    <property type="component" value="Unassembled WGS sequence"/>
</dbReference>
<dbReference type="Pfam" id="PF00082">
    <property type="entry name" value="Peptidase_S8"/>
    <property type="match status" value="1"/>
</dbReference>
<evidence type="ECO:0000313" key="7">
    <source>
        <dbReference type="Proteomes" id="UP000245207"/>
    </source>
</evidence>
<evidence type="ECO:0000259" key="5">
    <source>
        <dbReference type="Pfam" id="PF17766"/>
    </source>
</evidence>
<proteinExistence type="inferred from homology"/>
<name>A0A2U1MC96_ARTAN</name>
<evidence type="ECO:0000259" key="4">
    <source>
        <dbReference type="Pfam" id="PF00082"/>
    </source>
</evidence>
<evidence type="ECO:0000256" key="2">
    <source>
        <dbReference type="ARBA" id="ARBA00022729"/>
    </source>
</evidence>
<dbReference type="GO" id="GO:0006508">
    <property type="term" value="P:proteolysis"/>
    <property type="evidence" value="ECO:0007669"/>
    <property type="project" value="InterPro"/>
</dbReference>
<keyword evidence="2" id="KW-0732">Signal</keyword>
<dbReference type="Gene3D" id="3.40.50.200">
    <property type="entry name" value="Peptidase S8/S53 domain"/>
    <property type="match status" value="1"/>
</dbReference>
<feature type="domain" description="Peptidase S8/S53" evidence="4">
    <location>
        <begin position="19"/>
        <end position="229"/>
    </location>
</feature>
<evidence type="ECO:0000256" key="1">
    <source>
        <dbReference type="ARBA" id="ARBA00011073"/>
    </source>
</evidence>
<dbReference type="AlphaFoldDB" id="A0A2U1MC96"/>
<dbReference type="Gene3D" id="3.50.30.30">
    <property type="match status" value="1"/>
</dbReference>
<comment type="caution">
    <text evidence="6">The sequence shown here is derived from an EMBL/GenBank/DDBJ whole genome shotgun (WGS) entry which is preliminary data.</text>
</comment>
<reference evidence="6 7" key="1">
    <citation type="journal article" date="2018" name="Mol. Plant">
        <title>The genome of Artemisia annua provides insight into the evolution of Asteraceae family and artemisinin biosynthesis.</title>
        <authorList>
            <person name="Shen Q."/>
            <person name="Zhang L."/>
            <person name="Liao Z."/>
            <person name="Wang S."/>
            <person name="Yan T."/>
            <person name="Shi P."/>
            <person name="Liu M."/>
            <person name="Fu X."/>
            <person name="Pan Q."/>
            <person name="Wang Y."/>
            <person name="Lv Z."/>
            <person name="Lu X."/>
            <person name="Zhang F."/>
            <person name="Jiang W."/>
            <person name="Ma Y."/>
            <person name="Chen M."/>
            <person name="Hao X."/>
            <person name="Li L."/>
            <person name="Tang Y."/>
            <person name="Lv G."/>
            <person name="Zhou Y."/>
            <person name="Sun X."/>
            <person name="Brodelius P.E."/>
            <person name="Rose J.K.C."/>
            <person name="Tang K."/>
        </authorList>
    </citation>
    <scope>NUCLEOTIDE SEQUENCE [LARGE SCALE GENOMIC DNA]</scope>
    <source>
        <strain evidence="7">cv. Huhao1</strain>
        <tissue evidence="6">Leaf</tissue>
    </source>
</reference>
<dbReference type="EMBL" id="PKPP01005771">
    <property type="protein sequence ID" value="PWA58880.1"/>
    <property type="molecule type" value="Genomic_DNA"/>
</dbReference>
<dbReference type="Gene3D" id="2.60.40.2310">
    <property type="match status" value="1"/>
</dbReference>
<gene>
    <name evidence="6" type="ORF">CTI12_AA397810</name>
</gene>
<dbReference type="InterPro" id="IPR045051">
    <property type="entry name" value="SBT"/>
</dbReference>
<dbReference type="OrthoDB" id="206201at2759"/>